<organism evidence="3 4">
    <name type="scientific">Strongyloides papillosus</name>
    <name type="common">Intestinal threadworm</name>
    <dbReference type="NCBI Taxonomy" id="174720"/>
    <lineage>
        <taxon>Eukaryota</taxon>
        <taxon>Metazoa</taxon>
        <taxon>Ecdysozoa</taxon>
        <taxon>Nematoda</taxon>
        <taxon>Chromadorea</taxon>
        <taxon>Rhabditida</taxon>
        <taxon>Tylenchina</taxon>
        <taxon>Panagrolaimomorpha</taxon>
        <taxon>Strongyloidoidea</taxon>
        <taxon>Strongyloididae</taxon>
        <taxon>Strongyloides</taxon>
    </lineage>
</organism>
<dbReference type="WBParaSite" id="SPAL_0000315600.1">
    <property type="protein sequence ID" value="SPAL_0000315600.1"/>
    <property type="gene ID" value="SPAL_0000315600"/>
</dbReference>
<name>A0A0N5BAU2_STREA</name>
<protein>
    <submittedName>
        <fullName evidence="4">Plasmodium vivax Vir protein</fullName>
    </submittedName>
</protein>
<proteinExistence type="predicted"/>
<evidence type="ECO:0000256" key="1">
    <source>
        <dbReference type="SAM" id="Phobius"/>
    </source>
</evidence>
<keyword evidence="1" id="KW-1133">Transmembrane helix</keyword>
<feature type="signal peptide" evidence="2">
    <location>
        <begin position="1"/>
        <end position="20"/>
    </location>
</feature>
<evidence type="ECO:0000313" key="4">
    <source>
        <dbReference type="WBParaSite" id="SPAL_0000315600.1"/>
    </source>
</evidence>
<sequence length="195" mass="22490">MLNLKYLLAIKLYLISMISGNTQNDIITGCNSHCTLDNKNDLSCWMKNLEFYEKILVGQFRNYISTQSKRYILESEPNFDEFINKSIIAMDAVKRSGYEDEHKVINKDVITNIVKILMEDVKTLTSNKNFINNTSLPLDTVCPTGCEANYNVYLGLSIGSIILNIFFIVAYFVIMNVKERLDLMEYNEKEYAMVN</sequence>
<evidence type="ECO:0000313" key="3">
    <source>
        <dbReference type="Proteomes" id="UP000046392"/>
    </source>
</evidence>
<dbReference type="AlphaFoldDB" id="A0A0N5BAU2"/>
<keyword evidence="1" id="KW-0472">Membrane</keyword>
<keyword evidence="1" id="KW-0812">Transmembrane</keyword>
<reference evidence="4" key="1">
    <citation type="submission" date="2017-02" db="UniProtKB">
        <authorList>
            <consortium name="WormBaseParasite"/>
        </authorList>
    </citation>
    <scope>IDENTIFICATION</scope>
</reference>
<feature type="transmembrane region" description="Helical" evidence="1">
    <location>
        <begin position="152"/>
        <end position="174"/>
    </location>
</feature>
<dbReference type="Proteomes" id="UP000046392">
    <property type="component" value="Unplaced"/>
</dbReference>
<keyword evidence="3" id="KW-1185">Reference proteome</keyword>
<accession>A0A0N5BAU2</accession>
<keyword evidence="2" id="KW-0732">Signal</keyword>
<feature type="chain" id="PRO_5005894226" evidence="2">
    <location>
        <begin position="21"/>
        <end position="195"/>
    </location>
</feature>
<evidence type="ECO:0000256" key="2">
    <source>
        <dbReference type="SAM" id="SignalP"/>
    </source>
</evidence>